<proteinExistence type="predicted"/>
<organism evidence="1 2">
    <name type="scientific">Clostridium innocuum</name>
    <dbReference type="NCBI Taxonomy" id="1522"/>
    <lineage>
        <taxon>Bacteria</taxon>
        <taxon>Bacillati</taxon>
        <taxon>Bacillota</taxon>
        <taxon>Clostridia</taxon>
        <taxon>Eubacteriales</taxon>
        <taxon>Clostridiaceae</taxon>
        <taxon>Clostridium</taxon>
    </lineage>
</organism>
<dbReference type="Proteomes" id="UP000030008">
    <property type="component" value="Unassembled WGS sequence"/>
</dbReference>
<comment type="caution">
    <text evidence="1">The sequence shown here is derived from an EMBL/GenBank/DDBJ whole genome shotgun (WGS) entry which is preliminary data.</text>
</comment>
<gene>
    <name evidence="1" type="ORF">CIAN88_20610</name>
</gene>
<name>A0A099I132_CLOIN</name>
<evidence type="ECO:0000313" key="2">
    <source>
        <dbReference type="Proteomes" id="UP000030008"/>
    </source>
</evidence>
<protein>
    <submittedName>
        <fullName evidence="1">Uncharacterized protein</fullName>
    </submittedName>
</protein>
<dbReference type="EMBL" id="JQIF01000113">
    <property type="protein sequence ID" value="KGJ51380.1"/>
    <property type="molecule type" value="Genomic_DNA"/>
</dbReference>
<reference evidence="1 2" key="1">
    <citation type="submission" date="2014-08" db="EMBL/GenBank/DDBJ databases">
        <title>Clostridium innocuum, an unnegligible vancomycin-resistant pathogen causing extra-intestinal infections.</title>
        <authorList>
            <person name="Feng Y."/>
            <person name="Chiu C.-H."/>
        </authorList>
    </citation>
    <scope>NUCLEOTIDE SEQUENCE [LARGE SCALE GENOMIC DNA]</scope>
    <source>
        <strain evidence="1 2">AN88</strain>
    </source>
</reference>
<evidence type="ECO:0000313" key="1">
    <source>
        <dbReference type="EMBL" id="KGJ51380.1"/>
    </source>
</evidence>
<dbReference type="AlphaFoldDB" id="A0A099I132"/>
<accession>A0A099I132</accession>
<sequence length="68" mass="7959">MYPFYVQGRKILRLSITAHEDCFLQPAQDVVKAQRIYAVKRERQLNIACVVNKMVARGLNMTHPENER</sequence>